<evidence type="ECO:0000256" key="7">
    <source>
        <dbReference type="ARBA" id="ARBA00023136"/>
    </source>
</evidence>
<keyword evidence="3" id="KW-0813">Transport</keyword>
<evidence type="ECO:0000313" key="11">
    <source>
        <dbReference type="EMBL" id="CAE7249533.1"/>
    </source>
</evidence>
<evidence type="ECO:0000256" key="8">
    <source>
        <dbReference type="PROSITE-ProRule" id="PRU00282"/>
    </source>
</evidence>
<dbReference type="SUPFAM" id="SSF52047">
    <property type="entry name" value="RNI-like"/>
    <property type="match status" value="1"/>
</dbReference>
<comment type="similarity">
    <text evidence="2">Belongs to the mitochondrial carrier (TC 2.A.29) family.</text>
</comment>
<dbReference type="PROSITE" id="PS50920">
    <property type="entry name" value="SOLCAR"/>
    <property type="match status" value="3"/>
</dbReference>
<evidence type="ECO:0000256" key="9">
    <source>
        <dbReference type="SAM" id="Phobius"/>
    </source>
</evidence>
<feature type="signal peptide" evidence="10">
    <location>
        <begin position="1"/>
        <end position="19"/>
    </location>
</feature>
<organism evidence="11 12">
    <name type="scientific">Symbiodinium natans</name>
    <dbReference type="NCBI Taxonomy" id="878477"/>
    <lineage>
        <taxon>Eukaryota</taxon>
        <taxon>Sar</taxon>
        <taxon>Alveolata</taxon>
        <taxon>Dinophyceae</taxon>
        <taxon>Suessiales</taxon>
        <taxon>Symbiodiniaceae</taxon>
        <taxon>Symbiodinium</taxon>
    </lineage>
</organism>
<feature type="chain" id="PRO_5032907875" evidence="10">
    <location>
        <begin position="20"/>
        <end position="852"/>
    </location>
</feature>
<keyword evidence="6 9" id="KW-1133">Transmembrane helix</keyword>
<dbReference type="InterPro" id="IPR032675">
    <property type="entry name" value="LRR_dom_sf"/>
</dbReference>
<feature type="transmembrane region" description="Helical" evidence="9">
    <location>
        <begin position="329"/>
        <end position="356"/>
    </location>
</feature>
<evidence type="ECO:0000313" key="12">
    <source>
        <dbReference type="Proteomes" id="UP000604046"/>
    </source>
</evidence>
<dbReference type="Pfam" id="PF00153">
    <property type="entry name" value="Mito_carr"/>
    <property type="match status" value="3"/>
</dbReference>
<evidence type="ECO:0000256" key="6">
    <source>
        <dbReference type="ARBA" id="ARBA00022989"/>
    </source>
</evidence>
<dbReference type="OrthoDB" id="418556at2759"/>
<dbReference type="PANTHER" id="PTHR45618">
    <property type="entry name" value="MITOCHONDRIAL DICARBOXYLATE CARRIER-RELATED"/>
    <property type="match status" value="1"/>
</dbReference>
<dbReference type="InterPro" id="IPR050391">
    <property type="entry name" value="Mito_Metabolite_Transporter"/>
</dbReference>
<evidence type="ECO:0000256" key="10">
    <source>
        <dbReference type="SAM" id="SignalP"/>
    </source>
</evidence>
<dbReference type="AlphaFoldDB" id="A0A812LNH4"/>
<feature type="transmembrane region" description="Helical" evidence="9">
    <location>
        <begin position="135"/>
        <end position="159"/>
    </location>
</feature>
<keyword evidence="12" id="KW-1185">Reference proteome</keyword>
<dbReference type="Proteomes" id="UP000604046">
    <property type="component" value="Unassembled WGS sequence"/>
</dbReference>
<dbReference type="EMBL" id="CAJNDS010001147">
    <property type="protein sequence ID" value="CAE7249533.1"/>
    <property type="molecule type" value="Genomic_DNA"/>
</dbReference>
<keyword evidence="4 8" id="KW-0812">Transmembrane</keyword>
<dbReference type="GO" id="GO:0016020">
    <property type="term" value="C:membrane"/>
    <property type="evidence" value="ECO:0007669"/>
    <property type="project" value="UniProtKB-SubCell"/>
</dbReference>
<evidence type="ECO:0000256" key="3">
    <source>
        <dbReference type="ARBA" id="ARBA00022448"/>
    </source>
</evidence>
<dbReference type="Gene3D" id="1.50.40.10">
    <property type="entry name" value="Mitochondrial carrier domain"/>
    <property type="match status" value="1"/>
</dbReference>
<feature type="transmembrane region" description="Helical" evidence="9">
    <location>
        <begin position="171"/>
        <end position="193"/>
    </location>
</feature>
<dbReference type="InterPro" id="IPR023395">
    <property type="entry name" value="MCP_dom_sf"/>
</dbReference>
<comment type="caution">
    <text evidence="11">The sequence shown here is derived from an EMBL/GenBank/DDBJ whole genome shotgun (WGS) entry which is preliminary data.</text>
</comment>
<dbReference type="InterPro" id="IPR018108">
    <property type="entry name" value="MCP_transmembrane"/>
</dbReference>
<dbReference type="SUPFAM" id="SSF103506">
    <property type="entry name" value="Mitochondrial carrier"/>
    <property type="match status" value="1"/>
</dbReference>
<protein>
    <submittedName>
        <fullName evidence="11">PUMP1 protein</fullName>
    </submittedName>
</protein>
<accession>A0A812LNH4</accession>
<evidence type="ECO:0000256" key="1">
    <source>
        <dbReference type="ARBA" id="ARBA00004141"/>
    </source>
</evidence>
<name>A0A812LNH4_9DINO</name>
<feature type="repeat" description="Solcar" evidence="8">
    <location>
        <begin position="701"/>
        <end position="785"/>
    </location>
</feature>
<evidence type="ECO:0000256" key="2">
    <source>
        <dbReference type="ARBA" id="ARBA00006375"/>
    </source>
</evidence>
<sequence length="852" mass="92757">MALLKRVLPAAVVLVSTEAAVELPDVVGDAEAVSHALPPTVFVTAPPKFLPSVQEIRDMPAALASGRTHFYISALALVYISVLMLGTFLLWLGTKCKNRGVDEPQRILMTVAADHDDTPELPPAKAGLSRRCKRVLFALVFTFTYATCITAAFTSMATGRLSHKTGLNWEVYLILFSIAGAWQILQAFIAACILPRGRRYGLKTFFSASISGMCPILSDAYDTLKDVILAALCWQSGVVFVRIICVLSLVHLAALHTYCSFCDDKCLAQLCGSHLSVLVASTEDFTPEDVSTKKQPFVRQMCNKILPVLYKQVTPTKRKLMLLENVPQAIFAICYLKVIGGSVFVGLLNLAIPVFLLTVAHLSYGTLQRLVAPWTGESLSSALEDHNELVEKQIRDDADFANDLALFRLVVPHCEVFNDVFPELEEIQDVDDARLRELCAACEFLTSRTRVEVQCDGLEESGIEAIVEAMRSCAAVRQVLVEATEVDAECAKLVATLLDESTPVQAVTLNTVQADGLDDESAQELVEALEFNSALRRVFFFHDEIGEERAEAIARAMDPLWHVREKALAQGLPMDSSKILLCNTTEIGEEGVEAVLSALEERFVVKAVNLAGVGLGVSVMEVTLPTDVVKVRLQVQQSGKYGGFLDCILQTSRQEGPAALWKGLAPALLRQISYTSLSLVIYEPIREFYVRTLRGEGAQGPNFIQRLAAGGTAGALAIAVFNPAEVIKTQVQTHTEANLSMAAVARRVWAQDGVAGFWAGVRPNVARTFLVNAAELGTYDEAKSRFKPYFGDGLVSHVGASGIAGFTSACVSTPADVVKTRLMTLGRKMFAADRDRRGERETNLTKACETGL</sequence>
<reference evidence="11" key="1">
    <citation type="submission" date="2021-02" db="EMBL/GenBank/DDBJ databases">
        <authorList>
            <person name="Dougan E. K."/>
            <person name="Rhodes N."/>
            <person name="Thang M."/>
            <person name="Chan C."/>
        </authorList>
    </citation>
    <scope>NUCLEOTIDE SEQUENCE</scope>
</reference>
<dbReference type="Gene3D" id="3.80.10.10">
    <property type="entry name" value="Ribonuclease Inhibitor"/>
    <property type="match status" value="1"/>
</dbReference>
<proteinExistence type="inferred from homology"/>
<feature type="transmembrane region" description="Helical" evidence="9">
    <location>
        <begin position="70"/>
        <end position="92"/>
    </location>
</feature>
<evidence type="ECO:0000256" key="4">
    <source>
        <dbReference type="ARBA" id="ARBA00022692"/>
    </source>
</evidence>
<comment type="subcellular location">
    <subcellularLocation>
        <location evidence="1">Membrane</location>
        <topology evidence="1">Multi-pass membrane protein</topology>
    </subcellularLocation>
</comment>
<evidence type="ECO:0000256" key="5">
    <source>
        <dbReference type="ARBA" id="ARBA00022737"/>
    </source>
</evidence>
<keyword evidence="10" id="KW-0732">Signal</keyword>
<feature type="repeat" description="Solcar" evidence="8">
    <location>
        <begin position="792"/>
        <end position="852"/>
    </location>
</feature>
<keyword evidence="7 8" id="KW-0472">Membrane</keyword>
<keyword evidence="5" id="KW-0677">Repeat</keyword>
<feature type="repeat" description="Solcar" evidence="8">
    <location>
        <begin position="601"/>
        <end position="688"/>
    </location>
</feature>
<gene>
    <name evidence="11" type="primary">PUMP1</name>
    <name evidence="11" type="ORF">SNAT2548_LOCUS12180</name>
</gene>